<dbReference type="KEGG" id="acht:bsdcttw_04020"/>
<dbReference type="InterPro" id="IPR001296">
    <property type="entry name" value="Glyco_trans_1"/>
</dbReference>
<gene>
    <name evidence="2" type="primary">cps1B</name>
    <name evidence="2" type="ORF">bsdcttw_04020</name>
</gene>
<dbReference type="SUPFAM" id="SSF53756">
    <property type="entry name" value="UDP-Glycosyltransferase/glycogen phosphorylase"/>
    <property type="match status" value="1"/>
</dbReference>
<evidence type="ECO:0000313" key="2">
    <source>
        <dbReference type="EMBL" id="BCJ97361.1"/>
    </source>
</evidence>
<evidence type="ECO:0000313" key="3">
    <source>
        <dbReference type="Proteomes" id="UP000515703"/>
    </source>
</evidence>
<dbReference type="Gene3D" id="3.40.50.2000">
    <property type="entry name" value="Glycogen Phosphorylase B"/>
    <property type="match status" value="1"/>
</dbReference>
<feature type="domain" description="Glycosyl transferase family 1" evidence="1">
    <location>
        <begin position="181"/>
        <end position="330"/>
    </location>
</feature>
<dbReference type="RefSeq" id="WP_207726479.1">
    <property type="nucleotide sequence ID" value="NZ_AP023368.1"/>
</dbReference>
<sequence>MKICFVLPQMLKKPIGGYKMVYEYANRLKKEGHDIGILFLNENALKKYKLPYIIRYVAVEIFTRIEPRWFILDKKVKKYNSLEKKNYKEINSYDLVIATGVDTVMFSNQKFNKARKAYFIQGYEKWICSETELIRTYAMGMDNIVVSSWMKDIVDKYGKKPALLLQNPIDLNVYKELTPIDKRESFSVGVLYHKAKCKGFKYAYEALLQVKKELPNLKVYMFGTTVPDFDLPEWFDFTLNASQNETVNIYNKISIFLCSTIEEGFGLTGLEAMACGAALVSTDYNGVIEYAVDGINCLLSPVGDSVLLAKKVIELVYNQELRLKIARKGIESVKSFSWDNAMNILNDYLRTVEIVDNERD</sequence>
<dbReference type="PANTHER" id="PTHR12526">
    <property type="entry name" value="GLYCOSYLTRANSFERASE"/>
    <property type="match status" value="1"/>
</dbReference>
<dbReference type="EMBL" id="AP023368">
    <property type="protein sequence ID" value="BCJ97361.1"/>
    <property type="molecule type" value="Genomic_DNA"/>
</dbReference>
<reference evidence="2 3" key="1">
    <citation type="submission" date="2020-08" db="EMBL/GenBank/DDBJ databases">
        <title>Draft genome sequencing of an Anaerocolumna strain isolated from anoxic soil subjected to BSD treatment.</title>
        <authorList>
            <person name="Uek A."/>
            <person name="Tonouchi A."/>
        </authorList>
    </citation>
    <scope>NUCLEOTIDE SEQUENCE [LARGE SCALE GENOMIC DNA]</scope>
    <source>
        <strain evidence="2 3">CTTW</strain>
    </source>
</reference>
<accession>A0A7I8DJC0</accession>
<keyword evidence="3" id="KW-1185">Reference proteome</keyword>
<dbReference type="PANTHER" id="PTHR12526:SF634">
    <property type="entry name" value="BLL3361 PROTEIN"/>
    <property type="match status" value="1"/>
</dbReference>
<proteinExistence type="predicted"/>
<dbReference type="CDD" id="cd03801">
    <property type="entry name" value="GT4_PimA-like"/>
    <property type="match status" value="1"/>
</dbReference>
<keyword evidence="2" id="KW-0808">Transferase</keyword>
<protein>
    <submittedName>
        <fullName evidence="2">Glycosyltransferase family 1 (GT1)</fullName>
    </submittedName>
</protein>
<dbReference type="Pfam" id="PF00534">
    <property type="entry name" value="Glycos_transf_1"/>
    <property type="match status" value="1"/>
</dbReference>
<dbReference type="GO" id="GO:0016757">
    <property type="term" value="F:glycosyltransferase activity"/>
    <property type="evidence" value="ECO:0007669"/>
    <property type="project" value="InterPro"/>
</dbReference>
<evidence type="ECO:0000259" key="1">
    <source>
        <dbReference type="Pfam" id="PF00534"/>
    </source>
</evidence>
<reference evidence="2 3" key="2">
    <citation type="submission" date="2020-08" db="EMBL/GenBank/DDBJ databases">
        <authorList>
            <person name="Ueki A."/>
            <person name="Tonouchi A."/>
        </authorList>
    </citation>
    <scope>NUCLEOTIDE SEQUENCE [LARGE SCALE GENOMIC DNA]</scope>
    <source>
        <strain evidence="2 3">CTTW</strain>
    </source>
</reference>
<name>A0A7I8DJC0_9FIRM</name>
<dbReference type="Proteomes" id="UP000515703">
    <property type="component" value="Chromosome"/>
</dbReference>
<organism evidence="2 3">
    <name type="scientific">Anaerocolumna chitinilytica</name>
    <dbReference type="NCBI Taxonomy" id="1727145"/>
    <lineage>
        <taxon>Bacteria</taxon>
        <taxon>Bacillati</taxon>
        <taxon>Bacillota</taxon>
        <taxon>Clostridia</taxon>
        <taxon>Lachnospirales</taxon>
        <taxon>Lachnospiraceae</taxon>
        <taxon>Anaerocolumna</taxon>
    </lineage>
</organism>
<dbReference type="AlphaFoldDB" id="A0A7I8DJC0"/>
<dbReference type="Gene3D" id="3.40.50.11090">
    <property type="match status" value="1"/>
</dbReference>